<gene>
    <name evidence="2" type="ORF">UY16_C0075G0001</name>
</gene>
<protein>
    <submittedName>
        <fullName evidence="2">Uncharacterized protein</fullName>
    </submittedName>
</protein>
<accession>A0A0G1WTQ1</accession>
<sequence length="239" mass="25968">IAKTELLMDIILFAVVGVIFVFALPHFQLQNFMLFDSLHVFLPYGVVLFSFLGLSAIPEIAELFKHTSEKRSLDNLIVWSSVICGGLFFAFTLFVVGVSGAATSQDALSGLIPFLGEKVVLLGAVFGLVAIAGSFLVLGNYLKNSLRYDYKVPYGISVAVAIFSPILLFLLGLREFIFVIGVVGALVAGLEGSVIALIYRTIKEKGDREPEYSLRIPQPILFGVVALLVVGAFLELSMR</sequence>
<dbReference type="Proteomes" id="UP000034739">
    <property type="component" value="Unassembled WGS sequence"/>
</dbReference>
<feature type="non-terminal residue" evidence="2">
    <location>
        <position position="1"/>
    </location>
</feature>
<evidence type="ECO:0000256" key="1">
    <source>
        <dbReference type="SAM" id="Phobius"/>
    </source>
</evidence>
<feature type="transmembrane region" description="Helical" evidence="1">
    <location>
        <begin position="177"/>
        <end position="199"/>
    </location>
</feature>
<proteinExistence type="predicted"/>
<evidence type="ECO:0000313" key="2">
    <source>
        <dbReference type="EMBL" id="KKU85565.1"/>
    </source>
</evidence>
<organism evidence="2 3">
    <name type="scientific">Candidatus Gottesmanbacteria bacterium GW2011_GWA2_47_9</name>
    <dbReference type="NCBI Taxonomy" id="1618445"/>
    <lineage>
        <taxon>Bacteria</taxon>
        <taxon>Candidatus Gottesmaniibacteriota</taxon>
    </lineage>
</organism>
<dbReference type="EMBL" id="LCOY01000075">
    <property type="protein sequence ID" value="KKU85565.1"/>
    <property type="molecule type" value="Genomic_DNA"/>
</dbReference>
<evidence type="ECO:0000313" key="3">
    <source>
        <dbReference type="Proteomes" id="UP000034739"/>
    </source>
</evidence>
<keyword evidence="1" id="KW-0472">Membrane</keyword>
<feature type="transmembrane region" description="Helical" evidence="1">
    <location>
        <begin position="154"/>
        <end position="171"/>
    </location>
</feature>
<feature type="transmembrane region" description="Helical" evidence="1">
    <location>
        <begin position="41"/>
        <end position="64"/>
    </location>
</feature>
<dbReference type="AlphaFoldDB" id="A0A0G1WTQ1"/>
<feature type="transmembrane region" description="Helical" evidence="1">
    <location>
        <begin position="220"/>
        <end position="238"/>
    </location>
</feature>
<feature type="transmembrane region" description="Helical" evidence="1">
    <location>
        <begin position="119"/>
        <end position="142"/>
    </location>
</feature>
<keyword evidence="1" id="KW-1133">Transmembrane helix</keyword>
<reference evidence="2 3" key="1">
    <citation type="journal article" date="2015" name="Nature">
        <title>rRNA introns, odd ribosomes, and small enigmatic genomes across a large radiation of phyla.</title>
        <authorList>
            <person name="Brown C.T."/>
            <person name="Hug L.A."/>
            <person name="Thomas B.C."/>
            <person name="Sharon I."/>
            <person name="Castelle C.J."/>
            <person name="Singh A."/>
            <person name="Wilkins M.J."/>
            <person name="Williams K.H."/>
            <person name="Banfield J.F."/>
        </authorList>
    </citation>
    <scope>NUCLEOTIDE SEQUENCE [LARGE SCALE GENOMIC DNA]</scope>
</reference>
<name>A0A0G1WTQ1_9BACT</name>
<keyword evidence="1" id="KW-0812">Transmembrane</keyword>
<feature type="transmembrane region" description="Helical" evidence="1">
    <location>
        <begin position="7"/>
        <end position="29"/>
    </location>
</feature>
<comment type="caution">
    <text evidence="2">The sequence shown here is derived from an EMBL/GenBank/DDBJ whole genome shotgun (WGS) entry which is preliminary data.</text>
</comment>
<feature type="transmembrane region" description="Helical" evidence="1">
    <location>
        <begin position="76"/>
        <end position="99"/>
    </location>
</feature>